<proteinExistence type="predicted"/>
<sequence>MNSFKYKPYYSYNGPTASDPLREPLSDEDEQRNIQLFYTDVINAFEDDDVLVTKDQDGIITIQTDLPKQECDGRIAQILTSLDLLGRKL</sequence>
<comment type="caution">
    <text evidence="2">The sequence shown here is derived from an EMBL/GenBank/DDBJ whole genome shotgun (WGS) entry which is preliminary data.</text>
</comment>
<dbReference type="AlphaFoldDB" id="A0A0P9S912"/>
<feature type="region of interest" description="Disordered" evidence="1">
    <location>
        <begin position="1"/>
        <end position="26"/>
    </location>
</feature>
<evidence type="ECO:0000256" key="1">
    <source>
        <dbReference type="SAM" id="MobiDB-lite"/>
    </source>
</evidence>
<dbReference type="PATRIC" id="fig|251654.3.peg.3736"/>
<reference evidence="2 3" key="1">
    <citation type="submission" date="2015-09" db="EMBL/GenBank/DDBJ databases">
        <title>Genome announcement of multiple Pseudomonas syringae strains.</title>
        <authorList>
            <person name="Thakur S."/>
            <person name="Wang P.W."/>
            <person name="Gong Y."/>
            <person name="Weir B.S."/>
            <person name="Guttman D.S."/>
        </authorList>
    </citation>
    <scope>NUCLEOTIDE SEQUENCE [LARGE SCALE GENOMIC DNA]</scope>
    <source>
        <strain evidence="2 3">ICMP4531</strain>
    </source>
</reference>
<accession>A0A0P9S912</accession>
<dbReference type="RefSeq" id="WP_054984996.1">
    <property type="nucleotide sequence ID" value="NZ_CP092918.1"/>
</dbReference>
<organism evidence="2 3">
    <name type="scientific">Pseudomonas syringae pv. helianthi</name>
    <dbReference type="NCBI Taxonomy" id="251654"/>
    <lineage>
        <taxon>Bacteria</taxon>
        <taxon>Pseudomonadati</taxon>
        <taxon>Pseudomonadota</taxon>
        <taxon>Gammaproteobacteria</taxon>
        <taxon>Pseudomonadales</taxon>
        <taxon>Pseudomonadaceae</taxon>
        <taxon>Pseudomonas</taxon>
    </lineage>
</organism>
<protein>
    <submittedName>
        <fullName evidence="2">Uncharacterized protein</fullName>
    </submittedName>
</protein>
<gene>
    <name evidence="2" type="ORF">ALO68_200222</name>
</gene>
<name>A0A0P9S912_9PSED</name>
<evidence type="ECO:0000313" key="2">
    <source>
        <dbReference type="EMBL" id="KPX48145.1"/>
    </source>
</evidence>
<dbReference type="Proteomes" id="UP000050557">
    <property type="component" value="Unassembled WGS sequence"/>
</dbReference>
<dbReference type="EMBL" id="LJQM01000048">
    <property type="protein sequence ID" value="KPX48145.1"/>
    <property type="molecule type" value="Genomic_DNA"/>
</dbReference>
<evidence type="ECO:0000313" key="3">
    <source>
        <dbReference type="Proteomes" id="UP000050557"/>
    </source>
</evidence>